<proteinExistence type="inferred from homology"/>
<comment type="similarity">
    <text evidence="1">Belongs to the type IV zinc-finger family. Class A subfamily.</text>
</comment>
<dbReference type="PROSITE" id="PS00344">
    <property type="entry name" value="GATA_ZN_FINGER_1"/>
    <property type="match status" value="1"/>
</dbReference>
<dbReference type="SUPFAM" id="SSF57716">
    <property type="entry name" value="Glucocorticoid receptor-like (DNA-binding domain)"/>
    <property type="match status" value="1"/>
</dbReference>
<keyword evidence="7" id="KW-0010">Activator</keyword>
<protein>
    <recommendedName>
        <fullName evidence="11">GATA-type domain-containing protein</fullName>
    </recommendedName>
</protein>
<evidence type="ECO:0000256" key="2">
    <source>
        <dbReference type="ARBA" id="ARBA00022723"/>
    </source>
</evidence>
<evidence type="ECO:0000256" key="3">
    <source>
        <dbReference type="ARBA" id="ARBA00022771"/>
    </source>
</evidence>
<keyword evidence="6" id="KW-0238">DNA-binding</keyword>
<dbReference type="EMBL" id="CAUOFW020003691">
    <property type="protein sequence ID" value="CAK9161525.1"/>
    <property type="molecule type" value="Genomic_DNA"/>
</dbReference>
<feature type="compositionally biased region" description="Basic and acidic residues" evidence="10">
    <location>
        <begin position="269"/>
        <end position="278"/>
    </location>
</feature>
<dbReference type="PANTHER" id="PTHR45658:SF124">
    <property type="entry name" value="GATA TRANSCRIPTION FACTOR 5-LIKE"/>
    <property type="match status" value="1"/>
</dbReference>
<evidence type="ECO:0000256" key="7">
    <source>
        <dbReference type="ARBA" id="ARBA00023159"/>
    </source>
</evidence>
<dbReference type="Pfam" id="PF00320">
    <property type="entry name" value="GATA"/>
    <property type="match status" value="1"/>
</dbReference>
<dbReference type="PANTHER" id="PTHR45658">
    <property type="entry name" value="GATA TRANSCRIPTION FACTOR"/>
    <property type="match status" value="1"/>
</dbReference>
<dbReference type="SMART" id="SM00401">
    <property type="entry name" value="ZnF_GATA"/>
    <property type="match status" value="1"/>
</dbReference>
<reference evidence="12 13" key="1">
    <citation type="submission" date="2024-02" db="EMBL/GenBank/DDBJ databases">
        <authorList>
            <person name="Vignale AGUSTIN F."/>
            <person name="Sosa J E."/>
            <person name="Modenutti C."/>
        </authorList>
    </citation>
    <scope>NUCLEOTIDE SEQUENCE [LARGE SCALE GENOMIC DNA]</scope>
</reference>
<evidence type="ECO:0000256" key="10">
    <source>
        <dbReference type="SAM" id="MobiDB-lite"/>
    </source>
</evidence>
<evidence type="ECO:0000256" key="1">
    <source>
        <dbReference type="ARBA" id="ARBA00005694"/>
    </source>
</evidence>
<dbReference type="InterPro" id="IPR013088">
    <property type="entry name" value="Znf_NHR/GATA"/>
</dbReference>
<keyword evidence="8" id="KW-0804">Transcription</keyword>
<feature type="domain" description="GATA-type" evidence="11">
    <location>
        <begin position="275"/>
        <end position="311"/>
    </location>
</feature>
<evidence type="ECO:0000256" key="8">
    <source>
        <dbReference type="ARBA" id="ARBA00023163"/>
    </source>
</evidence>
<dbReference type="Gene3D" id="3.30.50.10">
    <property type="entry name" value="Erythroid Transcription Factor GATA-1, subunit A"/>
    <property type="match status" value="1"/>
</dbReference>
<feature type="region of interest" description="Disordered" evidence="10">
    <location>
        <begin position="249"/>
        <end position="279"/>
    </location>
</feature>
<dbReference type="FunFam" id="3.30.50.10:FF:000018">
    <property type="entry name" value="GATA transcription factor"/>
    <property type="match status" value="1"/>
</dbReference>
<accession>A0ABC8SWS4</accession>
<dbReference type="AlphaFoldDB" id="A0ABC8SWS4"/>
<feature type="compositionally biased region" description="Polar residues" evidence="10">
    <location>
        <begin position="252"/>
        <end position="266"/>
    </location>
</feature>
<keyword evidence="2" id="KW-0479">Metal-binding</keyword>
<keyword evidence="13" id="KW-1185">Reference proteome</keyword>
<dbReference type="InterPro" id="IPR051140">
    <property type="entry name" value="GATA_TF"/>
</dbReference>
<gene>
    <name evidence="12" type="ORF">ILEXP_LOCUS30328</name>
</gene>
<keyword evidence="3 9" id="KW-0863">Zinc-finger</keyword>
<evidence type="ECO:0000256" key="6">
    <source>
        <dbReference type="ARBA" id="ARBA00023125"/>
    </source>
</evidence>
<evidence type="ECO:0000313" key="12">
    <source>
        <dbReference type="EMBL" id="CAK9161525.1"/>
    </source>
</evidence>
<evidence type="ECO:0000256" key="5">
    <source>
        <dbReference type="ARBA" id="ARBA00023015"/>
    </source>
</evidence>
<sequence>MPTLPPCSLVKTHTPFQLSQPVIFKTQSKLSLSLTIRKQLVTCRKNIHKHRAMEAPEFFIGGYFGHAVGDNQLFDQKTNDNNNQFAVDDLLDFSKEEVMTDGFFDNVTGNSAHSSTVSILDSCNSSVSGGEPPFSGNISCRSFNDPQFSGSELCVPYDDLADLEWLSNFVEDSFSSDDLQNLQLTTVTTTAPTDTASISSTTTTTLELATMPNINSSPIFPSAVVVPGKARSKRSRAAPGNWSSRLLVLSPAKSSSENNTPPIKTASSKKRESAETPGRKCLHCASDKTPQWRTGPLGPKTLCNACGVRYKSGRLVPEYRPAASPTFMSAKHSNSHRKVLELRRQNELQTHHQQQLLTQTSIFGVPVSNGNDYVIHHQSGQEFRHMI</sequence>
<evidence type="ECO:0000256" key="4">
    <source>
        <dbReference type="ARBA" id="ARBA00022833"/>
    </source>
</evidence>
<dbReference type="CDD" id="cd00202">
    <property type="entry name" value="ZnF_GATA"/>
    <property type="match status" value="1"/>
</dbReference>
<comment type="caution">
    <text evidence="12">The sequence shown here is derived from an EMBL/GenBank/DDBJ whole genome shotgun (WGS) entry which is preliminary data.</text>
</comment>
<dbReference type="InterPro" id="IPR000679">
    <property type="entry name" value="Znf_GATA"/>
</dbReference>
<dbReference type="GO" id="GO:0003677">
    <property type="term" value="F:DNA binding"/>
    <property type="evidence" value="ECO:0007669"/>
    <property type="project" value="UniProtKB-KW"/>
</dbReference>
<keyword evidence="5" id="KW-0805">Transcription regulation</keyword>
<organism evidence="12 13">
    <name type="scientific">Ilex paraguariensis</name>
    <name type="common">yerba mate</name>
    <dbReference type="NCBI Taxonomy" id="185542"/>
    <lineage>
        <taxon>Eukaryota</taxon>
        <taxon>Viridiplantae</taxon>
        <taxon>Streptophyta</taxon>
        <taxon>Embryophyta</taxon>
        <taxon>Tracheophyta</taxon>
        <taxon>Spermatophyta</taxon>
        <taxon>Magnoliopsida</taxon>
        <taxon>eudicotyledons</taxon>
        <taxon>Gunneridae</taxon>
        <taxon>Pentapetalae</taxon>
        <taxon>asterids</taxon>
        <taxon>campanulids</taxon>
        <taxon>Aquifoliales</taxon>
        <taxon>Aquifoliaceae</taxon>
        <taxon>Ilex</taxon>
    </lineage>
</organism>
<evidence type="ECO:0000313" key="13">
    <source>
        <dbReference type="Proteomes" id="UP001642360"/>
    </source>
</evidence>
<evidence type="ECO:0000259" key="11">
    <source>
        <dbReference type="PROSITE" id="PS50114"/>
    </source>
</evidence>
<keyword evidence="4" id="KW-0862">Zinc</keyword>
<evidence type="ECO:0000256" key="9">
    <source>
        <dbReference type="PROSITE-ProRule" id="PRU00094"/>
    </source>
</evidence>
<name>A0ABC8SWS4_9AQUA</name>
<dbReference type="Proteomes" id="UP001642360">
    <property type="component" value="Unassembled WGS sequence"/>
</dbReference>
<dbReference type="GO" id="GO:0008270">
    <property type="term" value="F:zinc ion binding"/>
    <property type="evidence" value="ECO:0007669"/>
    <property type="project" value="UniProtKB-KW"/>
</dbReference>
<dbReference type="PROSITE" id="PS50114">
    <property type="entry name" value="GATA_ZN_FINGER_2"/>
    <property type="match status" value="1"/>
</dbReference>